<comment type="caution">
    <text evidence="4">The sequence shown here is derived from an EMBL/GenBank/DDBJ whole genome shotgun (WGS) entry which is preliminary data.</text>
</comment>
<dbReference type="GO" id="GO:0008736">
    <property type="term" value="F:L-fucose isomerase activity"/>
    <property type="evidence" value="ECO:0007669"/>
    <property type="project" value="InterPro"/>
</dbReference>
<dbReference type="OrthoDB" id="9976425at2759"/>
<dbReference type="GO" id="GO:0019571">
    <property type="term" value="P:D-arabinose catabolic process"/>
    <property type="evidence" value="ECO:0007669"/>
    <property type="project" value="TreeGrafter"/>
</dbReference>
<dbReference type="InterPro" id="IPR038393">
    <property type="entry name" value="Fuc_iso_dom3_sf"/>
</dbReference>
<dbReference type="Gene3D" id="3.20.14.10">
    <property type="entry name" value="L-fucose/L-arabinose isomerase, C-terminal"/>
    <property type="match status" value="1"/>
</dbReference>
<dbReference type="EMBL" id="CAMXCT010000001">
    <property type="protein sequence ID" value="CAI3971803.1"/>
    <property type="molecule type" value="Genomic_DNA"/>
</dbReference>
<evidence type="ECO:0000313" key="4">
    <source>
        <dbReference type="EMBL" id="CAI3971803.1"/>
    </source>
</evidence>
<dbReference type="PANTHER" id="PTHR37840:SF1">
    <property type="entry name" value="L-FUCOSE ISOMERASE"/>
    <property type="match status" value="1"/>
</dbReference>
<feature type="domain" description="L-fucose isomerase C-terminal" evidence="3">
    <location>
        <begin position="379"/>
        <end position="513"/>
    </location>
</feature>
<dbReference type="EMBL" id="CAMXCT030000001">
    <property type="protein sequence ID" value="CAL4759115.1"/>
    <property type="molecule type" value="Genomic_DNA"/>
</dbReference>
<reference evidence="4" key="1">
    <citation type="submission" date="2022-10" db="EMBL/GenBank/DDBJ databases">
        <authorList>
            <person name="Chen Y."/>
            <person name="Dougan E. K."/>
            <person name="Chan C."/>
            <person name="Rhodes N."/>
            <person name="Thang M."/>
        </authorList>
    </citation>
    <scope>NUCLEOTIDE SEQUENCE</scope>
</reference>
<name>A0A9P1BE60_9DINO</name>
<dbReference type="GO" id="GO:0008790">
    <property type="term" value="F:arabinose isomerase activity"/>
    <property type="evidence" value="ECO:0007669"/>
    <property type="project" value="TreeGrafter"/>
</dbReference>
<proteinExistence type="predicted"/>
<dbReference type="Gene3D" id="3.40.275.10">
    <property type="entry name" value="L-fucose Isomerase, Chain A, domain 2"/>
    <property type="match status" value="1"/>
</dbReference>
<dbReference type="SUPFAM" id="SSF53743">
    <property type="entry name" value="FucI/AraA N-terminal and middle domains"/>
    <property type="match status" value="1"/>
</dbReference>
<evidence type="ECO:0000259" key="3">
    <source>
        <dbReference type="Pfam" id="PF02952"/>
    </source>
</evidence>
<evidence type="ECO:0000256" key="2">
    <source>
        <dbReference type="ARBA" id="ARBA00023277"/>
    </source>
</evidence>
<dbReference type="InterPro" id="IPR005763">
    <property type="entry name" value="Fucose_isomerase"/>
</dbReference>
<dbReference type="InterPro" id="IPR038392">
    <property type="entry name" value="Fucose_isomerase_dom2_sf"/>
</dbReference>
<dbReference type="Pfam" id="PF02952">
    <property type="entry name" value="Fucose_iso_C"/>
    <property type="match status" value="1"/>
</dbReference>
<keyword evidence="6" id="KW-1185">Reference proteome</keyword>
<dbReference type="Proteomes" id="UP001152797">
    <property type="component" value="Unassembled WGS sequence"/>
</dbReference>
<keyword evidence="1" id="KW-0413">Isomerase</keyword>
<evidence type="ECO:0000256" key="1">
    <source>
        <dbReference type="ARBA" id="ARBA00023235"/>
    </source>
</evidence>
<dbReference type="GO" id="GO:0042355">
    <property type="term" value="P:L-fucose catabolic process"/>
    <property type="evidence" value="ECO:0007669"/>
    <property type="project" value="TreeGrafter"/>
</dbReference>
<gene>
    <name evidence="4" type="ORF">C1SCF055_LOCUS393</name>
</gene>
<dbReference type="EMBL" id="CAMXCT020000001">
    <property type="protein sequence ID" value="CAL1125178.1"/>
    <property type="molecule type" value="Genomic_DNA"/>
</dbReference>
<sequence length="517" mass="58360">MVYHVKAAIAASASLPEICFLRDYRAEPNRLAQPMVRETTTQLTKALKHLGRQPKVIRKFLCKPHESIEHLGPIDEPSIGVFCHWTYGPHTVEGVVGKDSPLLLASNFSGQWPGLVALLNTSACLESVGRSHSRIWTDARDWTKDRKFMERLDEWCSSGRIAYPEDELHYSAPITPEATKIADEVHQEIRARRVLALMLGDTSMGMINGYFGPRRLAPLGFSEHKVDQAWLLSRGKFITDQRIDDAFEFVTDHGVKFHWRENGDDDFTPDATREQLRMYLTVLDLIDEFQADCLGWQYQLGLVPLLPPSDFCEGLLNSSCRPESNGLPIITATEADQGSLIPMELMKRVLIKRGLEPAVMFHDVRWGAMHKKKWLWVLLNSGSCGAYAFNHDPNTLKGVHSYRQPKGYFPMPGGTFAGESLPGEITWSRAYLKDDRLWMDLGKGSVTKLPAKVRDEWWNGTTRQWPFMAADLGCSMETVMAHYMSNHVVVCYGDILGEMISLSQALGFQVRVMASSL</sequence>
<dbReference type="PANTHER" id="PTHR37840">
    <property type="entry name" value="L-FUCOSE ISOMERASE"/>
    <property type="match status" value="1"/>
</dbReference>
<evidence type="ECO:0000313" key="6">
    <source>
        <dbReference type="Proteomes" id="UP001152797"/>
    </source>
</evidence>
<keyword evidence="2" id="KW-0119">Carbohydrate metabolism</keyword>
<dbReference type="GO" id="GO:0005737">
    <property type="term" value="C:cytoplasm"/>
    <property type="evidence" value="ECO:0007669"/>
    <property type="project" value="InterPro"/>
</dbReference>
<dbReference type="GO" id="GO:0030145">
    <property type="term" value="F:manganese ion binding"/>
    <property type="evidence" value="ECO:0007669"/>
    <property type="project" value="InterPro"/>
</dbReference>
<organism evidence="4">
    <name type="scientific">Cladocopium goreaui</name>
    <dbReference type="NCBI Taxonomy" id="2562237"/>
    <lineage>
        <taxon>Eukaryota</taxon>
        <taxon>Sar</taxon>
        <taxon>Alveolata</taxon>
        <taxon>Dinophyceae</taxon>
        <taxon>Suessiales</taxon>
        <taxon>Symbiodiniaceae</taxon>
        <taxon>Cladocopium</taxon>
    </lineage>
</organism>
<dbReference type="InterPro" id="IPR015888">
    <property type="entry name" value="Fuc_isomerase_C"/>
</dbReference>
<dbReference type="AlphaFoldDB" id="A0A9P1BE60"/>
<dbReference type="InterPro" id="IPR009015">
    <property type="entry name" value="Fucose_isomerase_N/cen_sf"/>
</dbReference>
<accession>A0A9P1BE60</accession>
<reference evidence="5" key="2">
    <citation type="submission" date="2024-04" db="EMBL/GenBank/DDBJ databases">
        <authorList>
            <person name="Chen Y."/>
            <person name="Shah S."/>
            <person name="Dougan E. K."/>
            <person name="Thang M."/>
            <person name="Chan C."/>
        </authorList>
    </citation>
    <scope>NUCLEOTIDE SEQUENCE [LARGE SCALE GENOMIC DNA]</scope>
</reference>
<protein>
    <recommendedName>
        <fullName evidence="3">L-fucose isomerase C-terminal domain-containing protein</fullName>
    </recommendedName>
</protein>
<evidence type="ECO:0000313" key="5">
    <source>
        <dbReference type="EMBL" id="CAL1125178.1"/>
    </source>
</evidence>